<comment type="pathway">
    <text evidence="1 7 8">Cofactor biosynthesis; NAD(+) biosynthesis; nicotinate D-ribonucleotide from nicotinate: step 1/1.</text>
</comment>
<dbReference type="Pfam" id="PF04095">
    <property type="entry name" value="NAPRTase"/>
    <property type="match status" value="1"/>
</dbReference>
<accession>A0A7X2LXU1</accession>
<dbReference type="SUPFAM" id="SSF51690">
    <property type="entry name" value="Nicotinate/Quinolinate PRTase C-terminal domain-like"/>
    <property type="match status" value="1"/>
</dbReference>
<keyword evidence="11" id="KW-0808">Transferase</keyword>
<evidence type="ECO:0000259" key="9">
    <source>
        <dbReference type="Pfam" id="PF04095"/>
    </source>
</evidence>
<evidence type="ECO:0000256" key="3">
    <source>
        <dbReference type="ARBA" id="ARBA00013236"/>
    </source>
</evidence>
<dbReference type="GO" id="GO:0005829">
    <property type="term" value="C:cytosol"/>
    <property type="evidence" value="ECO:0007669"/>
    <property type="project" value="TreeGrafter"/>
</dbReference>
<keyword evidence="12" id="KW-1185">Reference proteome</keyword>
<dbReference type="PIRSF" id="PIRSF000484">
    <property type="entry name" value="NAPRT"/>
    <property type="match status" value="1"/>
</dbReference>
<dbReference type="InterPro" id="IPR006406">
    <property type="entry name" value="Nic_PRibTrfase"/>
</dbReference>
<dbReference type="GO" id="GO:0016757">
    <property type="term" value="F:glycosyltransferase activity"/>
    <property type="evidence" value="ECO:0007669"/>
    <property type="project" value="UniProtKB-KW"/>
</dbReference>
<evidence type="ECO:0000256" key="4">
    <source>
        <dbReference type="ARBA" id="ARBA00022553"/>
    </source>
</evidence>
<dbReference type="NCBIfam" id="TIGR01514">
    <property type="entry name" value="NAPRTase"/>
    <property type="match status" value="1"/>
</dbReference>
<protein>
    <recommendedName>
        <fullName evidence="3 7">Nicotinate phosphoribosyltransferase</fullName>
        <shortName evidence="7">NAPRTase</shortName>
        <ecNumber evidence="3 7">6.3.4.21</ecNumber>
    </recommendedName>
</protein>
<dbReference type="InterPro" id="IPR041525">
    <property type="entry name" value="N/Namide_PRibTrfase"/>
</dbReference>
<keyword evidence="6 7" id="KW-0662">Pyridine nucleotide biosynthesis</keyword>
<dbReference type="InterPro" id="IPR040727">
    <property type="entry name" value="NAPRTase_N"/>
</dbReference>
<dbReference type="Proteomes" id="UP000446768">
    <property type="component" value="Unassembled WGS sequence"/>
</dbReference>
<dbReference type="HAMAP" id="MF_00570">
    <property type="entry name" value="NAPRTase"/>
    <property type="match status" value="1"/>
</dbReference>
<dbReference type="Gene3D" id="3.20.140.10">
    <property type="entry name" value="nicotinate phosphoribosyltransferase"/>
    <property type="match status" value="1"/>
</dbReference>
<dbReference type="PANTHER" id="PTHR11098">
    <property type="entry name" value="NICOTINATE PHOSPHORIBOSYLTRANSFERASE"/>
    <property type="match status" value="1"/>
</dbReference>
<feature type="domain" description="Nicotinate/nicotinamide phosphoribosyltransferase" evidence="9">
    <location>
        <begin position="171"/>
        <end position="395"/>
    </location>
</feature>
<dbReference type="EC" id="6.3.4.21" evidence="3 7"/>
<comment type="catalytic activity">
    <reaction evidence="7 8">
        <text>5-phospho-alpha-D-ribose 1-diphosphate + nicotinate + ATP + H2O = nicotinate beta-D-ribonucleotide + ADP + phosphate + diphosphate</text>
        <dbReference type="Rhea" id="RHEA:36163"/>
        <dbReference type="ChEBI" id="CHEBI:15377"/>
        <dbReference type="ChEBI" id="CHEBI:30616"/>
        <dbReference type="ChEBI" id="CHEBI:32544"/>
        <dbReference type="ChEBI" id="CHEBI:33019"/>
        <dbReference type="ChEBI" id="CHEBI:43474"/>
        <dbReference type="ChEBI" id="CHEBI:57502"/>
        <dbReference type="ChEBI" id="CHEBI:58017"/>
        <dbReference type="ChEBI" id="CHEBI:456216"/>
        <dbReference type="EC" id="6.3.4.21"/>
    </reaction>
</comment>
<dbReference type="EMBL" id="WKJJ01000030">
    <property type="protein sequence ID" value="MRV76289.1"/>
    <property type="molecule type" value="Genomic_DNA"/>
</dbReference>
<gene>
    <name evidence="7 11" type="primary">pncB</name>
    <name evidence="11" type="ORF">GJ700_31725</name>
</gene>
<keyword evidence="11" id="KW-0328">Glycosyltransferase</keyword>
<evidence type="ECO:0000256" key="8">
    <source>
        <dbReference type="RuleBase" id="RU003838"/>
    </source>
</evidence>
<comment type="caution">
    <text evidence="11">The sequence shown here is derived from an EMBL/GenBank/DDBJ whole genome shotgun (WGS) entry which is preliminary data.</text>
</comment>
<comment type="function">
    <text evidence="7 8">Catalyzes the synthesis of beta-nicotinate D-ribonucleotide from nicotinate and 5-phospho-D-ribose 1-phosphate at the expense of ATP.</text>
</comment>
<dbReference type="InterPro" id="IPR007229">
    <property type="entry name" value="Nic_PRibTrfase-Fam"/>
</dbReference>
<dbReference type="RefSeq" id="WP_371868225.1">
    <property type="nucleotide sequence ID" value="NZ_WKJJ01000030.1"/>
</dbReference>
<name>A0A7X2LXU1_9BURK</name>
<dbReference type="InterPro" id="IPR036068">
    <property type="entry name" value="Nicotinate_pribotase-like_C"/>
</dbReference>
<dbReference type="PANTHER" id="PTHR11098:SF1">
    <property type="entry name" value="NICOTINATE PHOSPHORIBOSYLTRANSFERASE"/>
    <property type="match status" value="1"/>
</dbReference>
<feature type="domain" description="Nicotinate phosphoribosyltransferase N-terminal" evidence="10">
    <location>
        <begin position="12"/>
        <end position="131"/>
    </location>
</feature>
<feature type="modified residue" description="Phosphohistidine; by autocatalysis" evidence="7">
    <location>
        <position position="224"/>
    </location>
</feature>
<evidence type="ECO:0000313" key="12">
    <source>
        <dbReference type="Proteomes" id="UP000446768"/>
    </source>
</evidence>
<evidence type="ECO:0000256" key="1">
    <source>
        <dbReference type="ARBA" id="ARBA00004952"/>
    </source>
</evidence>
<reference evidence="11 12" key="1">
    <citation type="submission" date="2019-11" db="EMBL/GenBank/DDBJ databases">
        <title>Novel species isolated from a subtropical stream in China.</title>
        <authorList>
            <person name="Lu H."/>
        </authorList>
    </citation>
    <scope>NUCLEOTIDE SEQUENCE [LARGE SCALE GENOMIC DNA]</scope>
    <source>
        <strain evidence="11 12">FT92W</strain>
    </source>
</reference>
<proteinExistence type="inferred from homology"/>
<evidence type="ECO:0000259" key="10">
    <source>
        <dbReference type="Pfam" id="PF17767"/>
    </source>
</evidence>
<evidence type="ECO:0000256" key="7">
    <source>
        <dbReference type="HAMAP-Rule" id="MF_00570"/>
    </source>
</evidence>
<keyword evidence="4 7" id="KW-0597">Phosphoprotein</keyword>
<dbReference type="UniPathway" id="UPA00253">
    <property type="reaction ID" value="UER00457"/>
</dbReference>
<sequence length="400" mass="45611">MKYAGPVVKSLLENDLYKFTMWQALLHSHPGAQTEYAFNCRNTPAYPLAELKADVERELDHLCTLSFTDDELAYLRGLRYIKSDFVDFLTVFRFQLRFIEVTADGEALTIVARGPQVHVMGFEIYVLYIVNELYFRRFDAEAALAEGRRRLSGKITRLRALGEQPPCRHPFEFFDFGLRRRYSGAWHDEVVATLAREAPQWFKGTSNVYLARKYGLVPIGTMAHEYLQSYQSFGVRLRDFQKAALEGWVQEYRGDLGVALTDVVGMDAFLADFDLYFAKLFDGLRHDSGDPVIWGEKALAHYAKLRLDAHTKRLVFSDGLDLDKAYVLYRHFADRTMTGFGIGTNLSNDVGLVPLNIVMKLVSCNGQPVAKLSDAPGKTLCKDETFLAYLRQVFHHDVIP</sequence>
<dbReference type="NCBIfam" id="NF003704">
    <property type="entry name" value="PRK05321.1"/>
    <property type="match status" value="1"/>
</dbReference>
<evidence type="ECO:0000256" key="6">
    <source>
        <dbReference type="ARBA" id="ARBA00022642"/>
    </source>
</evidence>
<organism evidence="11 12">
    <name type="scientific">Pseudoduganella rivuli</name>
    <dbReference type="NCBI Taxonomy" id="2666085"/>
    <lineage>
        <taxon>Bacteria</taxon>
        <taxon>Pseudomonadati</taxon>
        <taxon>Pseudomonadota</taxon>
        <taxon>Betaproteobacteria</taxon>
        <taxon>Burkholderiales</taxon>
        <taxon>Oxalobacteraceae</taxon>
        <taxon>Telluria group</taxon>
        <taxon>Pseudoduganella</taxon>
    </lineage>
</organism>
<dbReference type="SUPFAM" id="SSF54675">
    <property type="entry name" value="Nicotinate/Quinolinate PRTase N-terminal domain-like"/>
    <property type="match status" value="1"/>
</dbReference>
<comment type="similarity">
    <text evidence="2 7 8">Belongs to the NAPRTase family.</text>
</comment>
<evidence type="ECO:0000256" key="5">
    <source>
        <dbReference type="ARBA" id="ARBA00022598"/>
    </source>
</evidence>
<dbReference type="AlphaFoldDB" id="A0A7X2LXU1"/>
<comment type="PTM">
    <text evidence="7 8">Transiently phosphorylated on a His residue during the reaction cycle. Phosphorylation strongly increases the affinity for substrates and increases the rate of nicotinate D-ribonucleotide production. Dephosphorylation regenerates the low-affinity form of the enzyme, leading to product release.</text>
</comment>
<dbReference type="Pfam" id="PF17767">
    <property type="entry name" value="NAPRTase_N"/>
    <property type="match status" value="1"/>
</dbReference>
<evidence type="ECO:0000256" key="2">
    <source>
        <dbReference type="ARBA" id="ARBA00010897"/>
    </source>
</evidence>
<keyword evidence="5 7" id="KW-0436">Ligase</keyword>
<dbReference type="GO" id="GO:0034355">
    <property type="term" value="P:NAD+ biosynthetic process via the salvage pathway"/>
    <property type="evidence" value="ECO:0007669"/>
    <property type="project" value="TreeGrafter"/>
</dbReference>
<evidence type="ECO:0000313" key="11">
    <source>
        <dbReference type="EMBL" id="MRV76289.1"/>
    </source>
</evidence>
<dbReference type="GO" id="GO:0004516">
    <property type="term" value="F:nicotinate phosphoribosyltransferase activity"/>
    <property type="evidence" value="ECO:0007669"/>
    <property type="project" value="UniProtKB-UniRule"/>
</dbReference>